<dbReference type="AlphaFoldDB" id="A0A6D2K494"/>
<evidence type="ECO:0000313" key="2">
    <source>
        <dbReference type="EMBL" id="CAA7051440.1"/>
    </source>
</evidence>
<dbReference type="PANTHER" id="PTHR35046">
    <property type="entry name" value="ZINC KNUCKLE (CCHC-TYPE) FAMILY PROTEIN"/>
    <property type="match status" value="1"/>
</dbReference>
<dbReference type="Proteomes" id="UP000467841">
    <property type="component" value="Unassembled WGS sequence"/>
</dbReference>
<evidence type="ECO:0000313" key="3">
    <source>
        <dbReference type="Proteomes" id="UP000467841"/>
    </source>
</evidence>
<dbReference type="OrthoDB" id="1935586at2759"/>
<dbReference type="PANTHER" id="PTHR35046:SF9">
    <property type="entry name" value="RNA-DIRECTED DNA POLYMERASE"/>
    <property type="match status" value="1"/>
</dbReference>
<organism evidence="2 3">
    <name type="scientific">Microthlaspi erraticum</name>
    <dbReference type="NCBI Taxonomy" id="1685480"/>
    <lineage>
        <taxon>Eukaryota</taxon>
        <taxon>Viridiplantae</taxon>
        <taxon>Streptophyta</taxon>
        <taxon>Embryophyta</taxon>
        <taxon>Tracheophyta</taxon>
        <taxon>Spermatophyta</taxon>
        <taxon>Magnoliopsida</taxon>
        <taxon>eudicotyledons</taxon>
        <taxon>Gunneridae</taxon>
        <taxon>Pentapetalae</taxon>
        <taxon>rosids</taxon>
        <taxon>malvids</taxon>
        <taxon>Brassicales</taxon>
        <taxon>Brassicaceae</taxon>
        <taxon>Coluteocarpeae</taxon>
        <taxon>Microthlaspi</taxon>
    </lineage>
</organism>
<gene>
    <name evidence="2" type="ORF">MERR_LOCUS38675</name>
</gene>
<evidence type="ECO:0000259" key="1">
    <source>
        <dbReference type="Pfam" id="PF24626"/>
    </source>
</evidence>
<dbReference type="InterPro" id="IPR056924">
    <property type="entry name" value="SH3_Tf2-1"/>
</dbReference>
<dbReference type="Pfam" id="PF24626">
    <property type="entry name" value="SH3_Tf2-1"/>
    <property type="match status" value="1"/>
</dbReference>
<proteinExistence type="predicted"/>
<protein>
    <recommendedName>
        <fullName evidence="1">Tf2-1-like SH3-like domain-containing protein</fullName>
    </recommendedName>
</protein>
<sequence>MVFEVGDKVWIHLRKERFPAERKSKLMPRIDGPFEITRRINNNSYQIDLQGKYNISSSFNVTDLSSFLADEPHLRSNPFQEGGDDMIMEEVARNLDQEAAGELEAEEQLESLKQRNSLNQRSSLNQRKHWRCQPNQSLGRELSCSTKKLEEYLATWARAEMRLSKPLWFV</sequence>
<feature type="domain" description="Tf2-1-like SH3-like" evidence="1">
    <location>
        <begin position="6"/>
        <end position="67"/>
    </location>
</feature>
<name>A0A6D2K494_9BRAS</name>
<accession>A0A6D2K494</accession>
<comment type="caution">
    <text evidence="2">The sequence shown here is derived from an EMBL/GenBank/DDBJ whole genome shotgun (WGS) entry which is preliminary data.</text>
</comment>
<dbReference type="EMBL" id="CACVBM020001476">
    <property type="protein sequence ID" value="CAA7051440.1"/>
    <property type="molecule type" value="Genomic_DNA"/>
</dbReference>
<reference evidence="2" key="1">
    <citation type="submission" date="2020-01" db="EMBL/GenBank/DDBJ databases">
        <authorList>
            <person name="Mishra B."/>
        </authorList>
    </citation>
    <scope>NUCLEOTIDE SEQUENCE [LARGE SCALE GENOMIC DNA]</scope>
</reference>
<keyword evidence="3" id="KW-1185">Reference proteome</keyword>